<dbReference type="SMART" id="SM00089">
    <property type="entry name" value="PKD"/>
    <property type="match status" value="2"/>
</dbReference>
<evidence type="ECO:0000313" key="5">
    <source>
        <dbReference type="Proteomes" id="UP000648257"/>
    </source>
</evidence>
<feature type="signal peptide" evidence="2">
    <location>
        <begin position="1"/>
        <end position="28"/>
    </location>
</feature>
<dbReference type="Gene3D" id="2.60.40.10">
    <property type="entry name" value="Immunoglobulins"/>
    <property type="match status" value="2"/>
</dbReference>
<dbReference type="InterPro" id="IPR035986">
    <property type="entry name" value="PKD_dom_sf"/>
</dbReference>
<dbReference type="InterPro" id="IPR013783">
    <property type="entry name" value="Ig-like_fold"/>
</dbReference>
<evidence type="ECO:0000256" key="1">
    <source>
        <dbReference type="ARBA" id="ARBA00022737"/>
    </source>
</evidence>
<feature type="domain" description="PKD" evidence="3">
    <location>
        <begin position="829"/>
        <end position="911"/>
    </location>
</feature>
<dbReference type="Gene3D" id="2.130.10.10">
    <property type="entry name" value="YVTN repeat-like/Quinoprotein amine dehydrogenase"/>
    <property type="match status" value="4"/>
</dbReference>
<name>A0ABR6X526_9BURK</name>
<comment type="caution">
    <text evidence="4">The sequence shown here is derived from an EMBL/GenBank/DDBJ whole genome shotgun (WGS) entry which is preliminary data.</text>
</comment>
<dbReference type="Pfam" id="PF15902">
    <property type="entry name" value="Sortilin-Vps10"/>
    <property type="match status" value="1"/>
</dbReference>
<dbReference type="RefSeq" id="WP_186923053.1">
    <property type="nucleotide sequence ID" value="NZ_JACOFW010000011.1"/>
</dbReference>
<dbReference type="PANTHER" id="PTHR43739:SF5">
    <property type="entry name" value="EXO-ALPHA-SIALIDASE"/>
    <property type="match status" value="1"/>
</dbReference>
<sequence length="1015" mass="105277">MKNIKNRQQVIIATLIALTGSSSMLAYAADDKKNEGWRIEQRQKWAADIRGLSKEPNARSMRERAVGLLKLRSAERSAIATAAGETWTEMGPSAMNMTGWSFGKVSGRNNAITPHPTDDNIVYFGAAAGGVWKTTNGGTSWTPIFDQVGTLPIGAITIDPNNANRVWVGTGDKNQGCLGAYLGQGVSLSSDGGQTWTNKNGSGSTNMPLSIVNSVAISSTNSSQVLAGGYGACDASGQLANGGVYRSANDGTSWTKVLSGKVEDIVFAPGTNTAYASVQGTGVYKSTDGGATWVNASTGITAAAGRMRIAMAPSNSSILYALNGSKLFKTTNGGTSWTSVNTAACEGQCTYNQALAVNATDPNKILIGSIRFAVSTNGGSTLSYLTANWGTGQKVHQDTHVLVWSKNNPNRFWVGSDGGIWRSDDGGTNYINMNANLNVTQFYDIAVDFSNGDKMFGGAQDNSSSGRTTTTVWGLTYASGDGFMNAIDPSNPNVVLQTSYPNGGFPSVVRSTTGGGANSFNSLSTSGITSSNNFPWVTPLATAGSKVWTASDAVYVGTTSAGSFSWSKLTGALGGAASVLTPKQSGSSYVLYVGTEAGKVFYSSNAGVANATLTNVTGNIAAGRISDIAIDPNNNLRVFATRSNFTGTHLYRSTSGGNTWSAVGNGLPAVPAHTVAIDPLNTQRIFVGTDIGAYESNDGGDNFVPFNTGLPLGVIVQDLEISGSPHTMVAATYARGAWKVNLSGSNNVPPVAGFSSTANLLNVAFTSSSTDSDGSIVSYSWNFGDNSTSNVQNPSKTYAAAGTYNVSLTVTDDRDATNTITKAVTVTAGNQAPVANFSSSVAGLTVNFTDSSTDADGTIASRSWNFGDSTTSTVQNPTKTYTTAGTYTVTLTATDNNGATNSINKSVTVTAGACSGTAIQGNFTGATGQSQIQPGGSYYQSTVSGVHKVCLTGPAGTDFDIYLDKWNGSTWAQVGVSESGTSTESINYNGTAGYYRYRVVNYAGVGAYTMTYSKP</sequence>
<dbReference type="SUPFAM" id="SSF49299">
    <property type="entry name" value="PKD domain"/>
    <property type="match status" value="2"/>
</dbReference>
<dbReference type="SUPFAM" id="SSF110296">
    <property type="entry name" value="Oligoxyloglucan reducing end-specific cellobiohydrolase"/>
    <property type="match status" value="3"/>
</dbReference>
<evidence type="ECO:0000259" key="3">
    <source>
        <dbReference type="PROSITE" id="PS50093"/>
    </source>
</evidence>
<accession>A0ABR6X526</accession>
<keyword evidence="2" id="KW-0732">Signal</keyword>
<dbReference type="Pfam" id="PF18911">
    <property type="entry name" value="PKD_4"/>
    <property type="match status" value="2"/>
</dbReference>
<dbReference type="PROSITE" id="PS50093">
    <property type="entry name" value="PKD"/>
    <property type="match status" value="2"/>
</dbReference>
<dbReference type="PANTHER" id="PTHR43739">
    <property type="entry name" value="XYLOGLUCANASE (EUROFUNG)"/>
    <property type="match status" value="1"/>
</dbReference>
<reference evidence="4 5" key="1">
    <citation type="submission" date="2020-08" db="EMBL/GenBank/DDBJ databases">
        <title>Novel species isolated from subtropical streams in China.</title>
        <authorList>
            <person name="Lu H."/>
        </authorList>
    </citation>
    <scope>NUCLEOTIDE SEQUENCE [LARGE SCALE GENOMIC DNA]</scope>
    <source>
        <strain evidence="4 5">KACC 16656</strain>
    </source>
</reference>
<dbReference type="Proteomes" id="UP000648257">
    <property type="component" value="Unassembled WGS sequence"/>
</dbReference>
<dbReference type="InterPro" id="IPR031778">
    <property type="entry name" value="Sortilin_N"/>
</dbReference>
<gene>
    <name evidence="4" type="ORF">H8K52_11550</name>
</gene>
<feature type="chain" id="PRO_5046425363" evidence="2">
    <location>
        <begin position="29"/>
        <end position="1015"/>
    </location>
</feature>
<dbReference type="InterPro" id="IPR052025">
    <property type="entry name" value="Xyloglucanase_GH74"/>
</dbReference>
<dbReference type="InterPro" id="IPR000601">
    <property type="entry name" value="PKD_dom"/>
</dbReference>
<keyword evidence="1" id="KW-0677">Repeat</keyword>
<dbReference type="CDD" id="cd00146">
    <property type="entry name" value="PKD"/>
    <property type="match status" value="2"/>
</dbReference>
<keyword evidence="5" id="KW-1185">Reference proteome</keyword>
<proteinExistence type="predicted"/>
<evidence type="ECO:0000313" key="4">
    <source>
        <dbReference type="EMBL" id="MBC3807981.1"/>
    </source>
</evidence>
<dbReference type="EMBL" id="JACOFW010000011">
    <property type="protein sequence ID" value="MBC3807981.1"/>
    <property type="molecule type" value="Genomic_DNA"/>
</dbReference>
<dbReference type="InterPro" id="IPR015943">
    <property type="entry name" value="WD40/YVTN_repeat-like_dom_sf"/>
</dbReference>
<organism evidence="4 5">
    <name type="scientific">Undibacterium seohonense</name>
    <dbReference type="NCBI Taxonomy" id="1344950"/>
    <lineage>
        <taxon>Bacteria</taxon>
        <taxon>Pseudomonadati</taxon>
        <taxon>Pseudomonadota</taxon>
        <taxon>Betaproteobacteria</taxon>
        <taxon>Burkholderiales</taxon>
        <taxon>Oxalobacteraceae</taxon>
        <taxon>Undibacterium</taxon>
    </lineage>
</organism>
<dbReference type="InterPro" id="IPR022409">
    <property type="entry name" value="PKD/Chitinase_dom"/>
</dbReference>
<evidence type="ECO:0000256" key="2">
    <source>
        <dbReference type="SAM" id="SignalP"/>
    </source>
</evidence>
<protein>
    <submittedName>
        <fullName evidence="4">PKD domain-containing protein</fullName>
    </submittedName>
</protein>
<feature type="domain" description="PKD" evidence="3">
    <location>
        <begin position="746"/>
        <end position="828"/>
    </location>
</feature>